<evidence type="ECO:0000313" key="1">
    <source>
        <dbReference type="EMBL" id="KAA0154927.1"/>
    </source>
</evidence>
<dbReference type="Proteomes" id="UP000325113">
    <property type="component" value="Unassembled WGS sequence"/>
</dbReference>
<evidence type="ECO:0000313" key="4">
    <source>
        <dbReference type="EMBL" id="KAA0175587.1"/>
    </source>
</evidence>
<sequence length="212" mass="23239">MLARAARSTAAVARVRAMSSAPAAAVEWDALRSKMLDDHSRAALDSARAAYEQRMRAATATTSVPGIDWEAYAKALPDIDIEAVRADYEKFQASVPDVPYDAAADAARAAADREVFEDVAAYASGRISELAETAIEQEDHKLHDHYTVARLFQRFDGQFEKEWLEWRKVNLVGNLRTLSEVSEVITPEQKREVVAAMADKLGVSPSSLGRSG</sequence>
<dbReference type="EMBL" id="VLTO01000013">
    <property type="protein sequence ID" value="KAA0175587.1"/>
    <property type="molecule type" value="Genomic_DNA"/>
</dbReference>
<comment type="caution">
    <text evidence="2">The sequence shown here is derived from an EMBL/GenBank/DDBJ whole genome shotgun (WGS) entry which is preliminary data.</text>
</comment>
<evidence type="ECO:0000313" key="7">
    <source>
        <dbReference type="Proteomes" id="UP000324907"/>
    </source>
</evidence>
<dbReference type="GO" id="GO:0015986">
    <property type="term" value="P:proton motive force-driven ATP synthesis"/>
    <property type="evidence" value="ECO:0007669"/>
    <property type="project" value="InterPro"/>
</dbReference>
<dbReference type="OrthoDB" id="10297947at2759"/>
<dbReference type="SUPFAM" id="SSF161065">
    <property type="entry name" value="ATP synthase D chain-like"/>
    <property type="match status" value="1"/>
</dbReference>
<dbReference type="AlphaFoldDB" id="A0A5A8DID9"/>
<dbReference type="EMBL" id="VLTM01000014">
    <property type="protein sequence ID" value="KAA0165102.1"/>
    <property type="molecule type" value="Genomic_DNA"/>
</dbReference>
<gene>
    <name evidence="4" type="ORF">FNF27_02997</name>
    <name evidence="3" type="ORF">FNF28_01621</name>
    <name evidence="1" type="ORF">FNF29_02071</name>
    <name evidence="2" type="ORF">FNF31_02115</name>
</gene>
<proteinExistence type="predicted"/>
<dbReference type="GO" id="GO:0045259">
    <property type="term" value="C:proton-transporting ATP synthase complex"/>
    <property type="evidence" value="ECO:0007669"/>
    <property type="project" value="InterPro"/>
</dbReference>
<evidence type="ECO:0000313" key="2">
    <source>
        <dbReference type="EMBL" id="KAA0165102.1"/>
    </source>
</evidence>
<evidence type="ECO:0000313" key="3">
    <source>
        <dbReference type="EMBL" id="KAA0170200.1"/>
    </source>
</evidence>
<keyword evidence="6" id="KW-1185">Reference proteome</keyword>
<dbReference type="Proteomes" id="UP000323011">
    <property type="component" value="Unassembled WGS sequence"/>
</dbReference>
<evidence type="ECO:0000313" key="5">
    <source>
        <dbReference type="Proteomes" id="UP000322899"/>
    </source>
</evidence>
<protein>
    <recommendedName>
        <fullName evidence="9">ATP synthase subunit d, mitochondrial</fullName>
    </recommendedName>
</protein>
<accession>A0A5A8DID9</accession>
<reference evidence="5 6" key="1">
    <citation type="submission" date="2019-07" db="EMBL/GenBank/DDBJ databases">
        <title>Genomes of Cafeteria roenbergensis.</title>
        <authorList>
            <person name="Fischer M.G."/>
            <person name="Hackl T."/>
            <person name="Roman M."/>
        </authorList>
    </citation>
    <scope>NUCLEOTIDE SEQUENCE [LARGE SCALE GENOMIC DNA]</scope>
    <source>
        <strain evidence="1 6">BVI</strain>
        <strain evidence="2 8">Cflag</strain>
        <strain evidence="4 5">E4-10P</strain>
        <strain evidence="3 7">RCC970-E3</strain>
    </source>
</reference>
<evidence type="ECO:0000313" key="8">
    <source>
        <dbReference type="Proteomes" id="UP000325113"/>
    </source>
</evidence>
<dbReference type="EMBL" id="VLTL01000015">
    <property type="protein sequence ID" value="KAA0170200.1"/>
    <property type="molecule type" value="Genomic_DNA"/>
</dbReference>
<dbReference type="EMBL" id="VLTN01000009">
    <property type="protein sequence ID" value="KAA0154927.1"/>
    <property type="molecule type" value="Genomic_DNA"/>
</dbReference>
<name>A0A5A8DID9_CAFRO</name>
<dbReference type="GO" id="GO:0015078">
    <property type="term" value="F:proton transmembrane transporter activity"/>
    <property type="evidence" value="ECO:0007669"/>
    <property type="project" value="InterPro"/>
</dbReference>
<evidence type="ECO:0008006" key="9">
    <source>
        <dbReference type="Google" id="ProtNLM"/>
    </source>
</evidence>
<dbReference type="Gene3D" id="6.10.280.70">
    <property type="match status" value="1"/>
</dbReference>
<dbReference type="Proteomes" id="UP000322899">
    <property type="component" value="Unassembled WGS sequence"/>
</dbReference>
<dbReference type="Proteomes" id="UP000324907">
    <property type="component" value="Unassembled WGS sequence"/>
</dbReference>
<organism evidence="2 8">
    <name type="scientific">Cafeteria roenbergensis</name>
    <name type="common">Marine flagellate</name>
    <dbReference type="NCBI Taxonomy" id="33653"/>
    <lineage>
        <taxon>Eukaryota</taxon>
        <taxon>Sar</taxon>
        <taxon>Stramenopiles</taxon>
        <taxon>Bigyra</taxon>
        <taxon>Opalozoa</taxon>
        <taxon>Bicosoecida</taxon>
        <taxon>Cafeteriaceae</taxon>
        <taxon>Cafeteria</taxon>
    </lineage>
</organism>
<evidence type="ECO:0000313" key="6">
    <source>
        <dbReference type="Proteomes" id="UP000323011"/>
    </source>
</evidence>
<dbReference type="InterPro" id="IPR036228">
    <property type="entry name" value="ATP_synth_F0_dsu_sf_mt"/>
</dbReference>